<gene>
    <name evidence="3" type="ORF">EV644_11058</name>
</gene>
<dbReference type="Pfam" id="PF19045">
    <property type="entry name" value="Ligase_CoA_2"/>
    <property type="match status" value="1"/>
</dbReference>
<proteinExistence type="predicted"/>
<accession>A0ABY2BGB6</accession>
<evidence type="ECO:0000313" key="3">
    <source>
        <dbReference type="EMBL" id="TCO19410.1"/>
    </source>
</evidence>
<reference evidence="3 4" key="1">
    <citation type="journal article" date="2015" name="Stand. Genomic Sci.">
        <title>Genomic Encyclopedia of Bacterial and Archaeal Type Strains, Phase III: the genomes of soil and plant-associated and newly described type strains.</title>
        <authorList>
            <person name="Whitman W.B."/>
            <person name="Woyke T."/>
            <person name="Klenk H.P."/>
            <person name="Zhou Y."/>
            <person name="Lilburn T.G."/>
            <person name="Beck B.J."/>
            <person name="De Vos P."/>
            <person name="Vandamme P."/>
            <person name="Eisen J.A."/>
            <person name="Garrity G."/>
            <person name="Hugenholtz P."/>
            <person name="Kyrpides N.C."/>
        </authorList>
    </citation>
    <scope>NUCLEOTIDE SEQUENCE [LARGE SCALE GENOMIC DNA]</scope>
    <source>
        <strain evidence="3 4">VKM Ac-2538</strain>
    </source>
</reference>
<comment type="caution">
    <text evidence="3">The sequence shown here is derived from an EMBL/GenBank/DDBJ whole genome shotgun (WGS) entry which is preliminary data.</text>
</comment>
<dbReference type="InterPro" id="IPR011761">
    <property type="entry name" value="ATP-grasp"/>
</dbReference>
<protein>
    <submittedName>
        <fullName evidence="3">Acetyltransferase</fullName>
    </submittedName>
</protein>
<dbReference type="InterPro" id="IPR003781">
    <property type="entry name" value="CoA-bd"/>
</dbReference>
<dbReference type="InterPro" id="IPR016102">
    <property type="entry name" value="Succinyl-CoA_synth-like"/>
</dbReference>
<dbReference type="RefSeq" id="WP_132191179.1">
    <property type="nucleotide sequence ID" value="NZ_SLWM01000010.1"/>
</dbReference>
<dbReference type="Gene3D" id="3.30.1490.20">
    <property type="entry name" value="ATP-grasp fold, A domain"/>
    <property type="match status" value="1"/>
</dbReference>
<dbReference type="Proteomes" id="UP000295818">
    <property type="component" value="Unassembled WGS sequence"/>
</dbReference>
<dbReference type="Pfam" id="PF13607">
    <property type="entry name" value="Succ_CoA_lig"/>
    <property type="match status" value="1"/>
</dbReference>
<dbReference type="Pfam" id="PF13549">
    <property type="entry name" value="ATP-grasp_5"/>
    <property type="match status" value="1"/>
</dbReference>
<dbReference type="InterPro" id="IPR013815">
    <property type="entry name" value="ATP_grasp_subdomain_1"/>
</dbReference>
<feature type="domain" description="ATP-grasp" evidence="2">
    <location>
        <begin position="489"/>
        <end position="525"/>
    </location>
</feature>
<dbReference type="Gene3D" id="3.40.50.261">
    <property type="entry name" value="Succinyl-CoA synthetase domains"/>
    <property type="match status" value="2"/>
</dbReference>
<keyword evidence="1" id="KW-0067">ATP-binding</keyword>
<dbReference type="PANTHER" id="PTHR42793">
    <property type="entry name" value="COA BINDING DOMAIN CONTAINING PROTEIN"/>
    <property type="match status" value="1"/>
</dbReference>
<dbReference type="Gene3D" id="3.40.50.720">
    <property type="entry name" value="NAD(P)-binding Rossmann-like Domain"/>
    <property type="match status" value="1"/>
</dbReference>
<evidence type="ECO:0000256" key="1">
    <source>
        <dbReference type="PROSITE-ProRule" id="PRU00409"/>
    </source>
</evidence>
<dbReference type="InterPro" id="IPR043938">
    <property type="entry name" value="Ligase_CoA_dom"/>
</dbReference>
<evidence type="ECO:0000259" key="2">
    <source>
        <dbReference type="PROSITE" id="PS50975"/>
    </source>
</evidence>
<dbReference type="SUPFAM" id="SSF51735">
    <property type="entry name" value="NAD(P)-binding Rossmann-fold domains"/>
    <property type="match status" value="1"/>
</dbReference>
<dbReference type="Pfam" id="PF13380">
    <property type="entry name" value="CoA_binding_2"/>
    <property type="match status" value="1"/>
</dbReference>
<organism evidence="3 4">
    <name type="scientific">Kribbella orskensis</name>
    <dbReference type="NCBI Taxonomy" id="2512216"/>
    <lineage>
        <taxon>Bacteria</taxon>
        <taxon>Bacillati</taxon>
        <taxon>Actinomycetota</taxon>
        <taxon>Actinomycetes</taxon>
        <taxon>Propionibacteriales</taxon>
        <taxon>Kribbellaceae</taxon>
        <taxon>Kribbella</taxon>
    </lineage>
</organism>
<dbReference type="PROSITE" id="PS50975">
    <property type="entry name" value="ATP_GRASP"/>
    <property type="match status" value="1"/>
</dbReference>
<evidence type="ECO:0000313" key="4">
    <source>
        <dbReference type="Proteomes" id="UP000295818"/>
    </source>
</evidence>
<dbReference type="EMBL" id="SLWM01000010">
    <property type="protein sequence ID" value="TCO19410.1"/>
    <property type="molecule type" value="Genomic_DNA"/>
</dbReference>
<dbReference type="SUPFAM" id="SSF56059">
    <property type="entry name" value="Glutathione synthetase ATP-binding domain-like"/>
    <property type="match status" value="1"/>
</dbReference>
<dbReference type="InterPro" id="IPR032875">
    <property type="entry name" value="Succ_CoA_lig_flav_dom"/>
</dbReference>
<name>A0ABY2BGB6_9ACTN</name>
<dbReference type="PANTHER" id="PTHR42793:SF1">
    <property type="entry name" value="PEPTIDYL-LYSINE N-ACETYLTRANSFERASE PATZ"/>
    <property type="match status" value="1"/>
</dbReference>
<dbReference type="InterPro" id="IPR036291">
    <property type="entry name" value="NAD(P)-bd_dom_sf"/>
</dbReference>
<dbReference type="SMART" id="SM00881">
    <property type="entry name" value="CoA_binding"/>
    <property type="match status" value="1"/>
</dbReference>
<dbReference type="SUPFAM" id="SSF52210">
    <property type="entry name" value="Succinyl-CoA synthetase domains"/>
    <property type="match status" value="2"/>
</dbReference>
<sequence length="712" mass="74243">MPVLRDGLTAVFEPRRVALVGASDQPGKTGEVFWRNLSSFPGEIVPVTSSAGAVGGQKAYPTLTAVEGDIDLAVIVVPAAAVPAVIRDAGAKGVSAAIVISGGFAEAGPEGIRLHYQLMTAAHAGGVRIVGPNCFGVQNCDLPLNASLAAGTPRGGGGISLVTQSGAYGMAIHSLGLDEQIRFAKVYAAGNKADIGDAELLRYLADDPASRTLCFFLESLPDGRAFFEAARRVTPRKPVIVAKTGRSVAGVRAAWSHTAGLAGSERVWRAAFEQAGVILAHSGLEMMDVARALDAQPPPAGRRVAVITNSGGTGVELADLLADEGLEVPELSAMVQDELRPLLPPFASPSNPVDITPVWSRFAELYPLLVDRLARSGEVDAVVPVLLHRSASDERVAAGVRNAVARLRADGVLVPVYVCWVAPRASRPNADLLQSGGVPCFEWPERTARALGHAARYGEARARVRWSVQAKARARTRLPPGWLDAVAGAQVLADAGIPLVAGKTCTNADEARAAAEDLGYPVVAKVLHPAIVHKTEAGGIRTGLRDGQAVQMAATELLALAPGAAVLVQRQATGIEVVMGGLRDPQFGPVVVVGLGGIFVEVIDDVALCLAPIDDEDARHLLSDLRGYPLLTGTRGTRPVDLDALAAVIRAVGDLLVAAPEIAELDLNPVLATDGGCVAVDWRILVENPPAQDEERVGFSPRHAGESALRPS</sequence>
<dbReference type="Gene3D" id="3.30.470.20">
    <property type="entry name" value="ATP-grasp fold, B domain"/>
    <property type="match status" value="1"/>
</dbReference>
<keyword evidence="1" id="KW-0547">Nucleotide-binding</keyword>
<keyword evidence="4" id="KW-1185">Reference proteome</keyword>